<reference evidence="2 3" key="1">
    <citation type="submission" date="2024-09" db="EMBL/GenBank/DDBJ databases">
        <authorList>
            <person name="Lee S.D."/>
        </authorList>
    </citation>
    <scope>NUCLEOTIDE SEQUENCE [LARGE SCALE GENOMIC DNA]</scope>
    <source>
        <strain evidence="2 3">N8-3</strain>
    </source>
</reference>
<dbReference type="Proteomes" id="UP001592531">
    <property type="component" value="Unassembled WGS sequence"/>
</dbReference>
<proteinExistence type="predicted"/>
<dbReference type="EMBL" id="JBHFAB010000003">
    <property type="protein sequence ID" value="MFC1416186.1"/>
    <property type="molecule type" value="Genomic_DNA"/>
</dbReference>
<dbReference type="RefSeq" id="WP_380533220.1">
    <property type="nucleotide sequence ID" value="NZ_JBHFAB010000003.1"/>
</dbReference>
<sequence length="187" mass="19193">MNGTLTASPEDLPTPVSDTAPAAPRPRRRPSLRTVGVTAAMLAALVGFGLAPTTADAAAKNDLLVGTWSLTVTVYAPTGPSVTDPVFIFHPDHTFNAYGPDGDTGNPIYAATGFWQESRNGGFSMYVTHGGAEGGVIPGTVQAVHLGVVTKKHEHSNAIAFVHSPDGSEIGPITVTSTGVKTSNVSS</sequence>
<evidence type="ECO:0008006" key="4">
    <source>
        <dbReference type="Google" id="ProtNLM"/>
    </source>
</evidence>
<organism evidence="2 3">
    <name type="scientific">Streptacidiphilus cavernicola</name>
    <dbReference type="NCBI Taxonomy" id="3342716"/>
    <lineage>
        <taxon>Bacteria</taxon>
        <taxon>Bacillati</taxon>
        <taxon>Actinomycetota</taxon>
        <taxon>Actinomycetes</taxon>
        <taxon>Kitasatosporales</taxon>
        <taxon>Streptomycetaceae</taxon>
        <taxon>Streptacidiphilus</taxon>
    </lineage>
</organism>
<name>A0ABV6VR50_9ACTN</name>
<protein>
    <recommendedName>
        <fullName evidence="4">DUF1579 domain-containing protein</fullName>
    </recommendedName>
</protein>
<keyword evidence="3" id="KW-1185">Reference proteome</keyword>
<evidence type="ECO:0000256" key="1">
    <source>
        <dbReference type="SAM" id="MobiDB-lite"/>
    </source>
</evidence>
<accession>A0ABV6VR50</accession>
<comment type="caution">
    <text evidence="2">The sequence shown here is derived from an EMBL/GenBank/DDBJ whole genome shotgun (WGS) entry which is preliminary data.</text>
</comment>
<gene>
    <name evidence="2" type="ORF">ACEZDE_05970</name>
</gene>
<evidence type="ECO:0000313" key="3">
    <source>
        <dbReference type="Proteomes" id="UP001592531"/>
    </source>
</evidence>
<feature type="region of interest" description="Disordered" evidence="1">
    <location>
        <begin position="1"/>
        <end position="32"/>
    </location>
</feature>
<evidence type="ECO:0000313" key="2">
    <source>
        <dbReference type="EMBL" id="MFC1416186.1"/>
    </source>
</evidence>